<dbReference type="InterPro" id="IPR008884">
    <property type="entry name" value="TylF_MeTrfase"/>
</dbReference>
<evidence type="ECO:0000313" key="1">
    <source>
        <dbReference type="EMBL" id="OYQ31568.1"/>
    </source>
</evidence>
<organism evidence="1 2">
    <name type="scientific">Niveispirillum lacus</name>
    <dbReference type="NCBI Taxonomy" id="1981099"/>
    <lineage>
        <taxon>Bacteria</taxon>
        <taxon>Pseudomonadati</taxon>
        <taxon>Pseudomonadota</taxon>
        <taxon>Alphaproteobacteria</taxon>
        <taxon>Rhodospirillales</taxon>
        <taxon>Azospirillaceae</taxon>
        <taxon>Niveispirillum</taxon>
    </lineage>
</organism>
<dbReference type="AlphaFoldDB" id="A0A255YQS2"/>
<evidence type="ECO:0008006" key="3">
    <source>
        <dbReference type="Google" id="ProtNLM"/>
    </source>
</evidence>
<accession>A0A255YQS2</accession>
<protein>
    <recommendedName>
        <fullName evidence="3">Methyltransferase</fullName>
    </recommendedName>
</protein>
<dbReference type="EMBL" id="NOXU01000032">
    <property type="protein sequence ID" value="OYQ31568.1"/>
    <property type="molecule type" value="Genomic_DNA"/>
</dbReference>
<keyword evidence="2" id="KW-1185">Reference proteome</keyword>
<evidence type="ECO:0000313" key="2">
    <source>
        <dbReference type="Proteomes" id="UP000216998"/>
    </source>
</evidence>
<comment type="caution">
    <text evidence="1">The sequence shown here is derived from an EMBL/GenBank/DDBJ whole genome shotgun (WGS) entry which is preliminary data.</text>
</comment>
<gene>
    <name evidence="1" type="ORF">CHU95_20720</name>
</gene>
<dbReference type="Gene3D" id="3.40.50.150">
    <property type="entry name" value="Vaccinia Virus protein VP39"/>
    <property type="match status" value="1"/>
</dbReference>
<dbReference type="SUPFAM" id="SSF53335">
    <property type="entry name" value="S-adenosyl-L-methionine-dependent methyltransferases"/>
    <property type="match status" value="1"/>
</dbReference>
<sequence>MEKESMNYDMWFQNTFKTYRPRPNTFPAMSWTLQDPWGQIVNNAMVDAEKKFTSTLLKELNEKEIIGDIIEFGVFSGGWMEFLINESEALSSRRLIHGLDSFMGLPEPDADVDLNCWKKGDYAADFATVSARLRVSERPHVRLYRGWFSDTLPTPPLQSITKIAFARIDCDLYGPTVECLDYLKSRLVDGAILVFDDWTFDLAKGETKALYEGLQNWPGVRLEFLCFTSIGHIYFRVHRES</sequence>
<dbReference type="PANTHER" id="PTHR40036:SF1">
    <property type="entry name" value="MACROCIN O-METHYLTRANSFERASE"/>
    <property type="match status" value="1"/>
</dbReference>
<dbReference type="Pfam" id="PF05711">
    <property type="entry name" value="TylF"/>
    <property type="match status" value="1"/>
</dbReference>
<dbReference type="PANTHER" id="PTHR40036">
    <property type="entry name" value="MACROCIN O-METHYLTRANSFERASE"/>
    <property type="match status" value="1"/>
</dbReference>
<dbReference type="Proteomes" id="UP000216998">
    <property type="component" value="Unassembled WGS sequence"/>
</dbReference>
<reference evidence="1 2" key="1">
    <citation type="submission" date="2017-07" db="EMBL/GenBank/DDBJ databases">
        <title>Niveispirillum cyanobacteriorum sp. nov., isolated from cyanobacterial aggregates in a eutrophic lake.</title>
        <authorList>
            <person name="Cai H."/>
        </authorList>
    </citation>
    <scope>NUCLEOTIDE SEQUENCE [LARGE SCALE GENOMIC DNA]</scope>
    <source>
        <strain evidence="2">TH1-14</strain>
    </source>
</reference>
<proteinExistence type="predicted"/>
<name>A0A255YQS2_9PROT</name>
<dbReference type="InterPro" id="IPR029063">
    <property type="entry name" value="SAM-dependent_MTases_sf"/>
</dbReference>